<evidence type="ECO:0000313" key="2">
    <source>
        <dbReference type="Proteomes" id="UP000265618"/>
    </source>
</evidence>
<dbReference type="EMBL" id="BDIP01000902">
    <property type="protein sequence ID" value="GIQ83035.1"/>
    <property type="molecule type" value="Genomic_DNA"/>
</dbReference>
<dbReference type="Proteomes" id="UP000265618">
    <property type="component" value="Unassembled WGS sequence"/>
</dbReference>
<protein>
    <submittedName>
        <fullName evidence="1">Uncharacterized protein</fullName>
    </submittedName>
</protein>
<gene>
    <name evidence="1" type="ORF">KIPB_004282</name>
</gene>
<keyword evidence="2" id="KW-1185">Reference proteome</keyword>
<reference evidence="1 2" key="1">
    <citation type="journal article" date="2018" name="PLoS ONE">
        <title>The draft genome of Kipferlia bialata reveals reductive genome evolution in fornicate parasites.</title>
        <authorList>
            <person name="Tanifuji G."/>
            <person name="Takabayashi S."/>
            <person name="Kume K."/>
            <person name="Takagi M."/>
            <person name="Nakayama T."/>
            <person name="Kamikawa R."/>
            <person name="Inagaki Y."/>
            <person name="Hashimoto T."/>
        </authorList>
    </citation>
    <scope>NUCLEOTIDE SEQUENCE [LARGE SCALE GENOMIC DNA]</scope>
    <source>
        <strain evidence="1">NY0173</strain>
    </source>
</reference>
<organism evidence="1 2">
    <name type="scientific">Kipferlia bialata</name>
    <dbReference type="NCBI Taxonomy" id="797122"/>
    <lineage>
        <taxon>Eukaryota</taxon>
        <taxon>Metamonada</taxon>
        <taxon>Carpediemonas-like organisms</taxon>
        <taxon>Kipferlia</taxon>
    </lineage>
</organism>
<comment type="caution">
    <text evidence="1">The sequence shown here is derived from an EMBL/GenBank/DDBJ whole genome shotgun (WGS) entry which is preliminary data.</text>
</comment>
<dbReference type="AlphaFoldDB" id="A0A9K3CVS9"/>
<proteinExistence type="predicted"/>
<name>A0A9K3CVS9_9EUKA</name>
<evidence type="ECO:0000313" key="1">
    <source>
        <dbReference type="EMBL" id="GIQ83035.1"/>
    </source>
</evidence>
<accession>A0A9K3CVS9</accession>
<sequence length="369" mass="40459">MDNPMVMPDSVPAPPITSAIAEVARQEPDPPDKGSMFEGHTLAYPAPSPKKEVVAVAKPAPKKAKKRYVPVSPEIVAQVMLWHTTETQSRGKPDVNRIVNKLGISRSSYYRIVRSNGQYTPLKRGGSKSKLQPENMRLLWRLLGANPSASISSLMRATQGSNFPKVSVATYRRRLDGCLLLYAPFCPPPPIPLPVLPLVAVSQCSVSMWGTLPLPKSQEEAGADPDPQVDPATAADGMSWVHAMFVLSTVDHRVLHTVVGEQISSEQIDTALTIAQDAAVDDEAQHQCAAYPYLAVVTERWLNLARDHLATPEKQALIAQTERLPPVDRVRERAGMTLEAMTVAAEDLKRIEGMPLYEALPPESPLYWL</sequence>